<proteinExistence type="predicted"/>
<protein>
    <submittedName>
        <fullName evidence="1">Uncharacterized protein</fullName>
    </submittedName>
</protein>
<reference evidence="1" key="2">
    <citation type="journal article" date="2023" name="Int. J. Mol. Sci.">
        <title>De Novo Assembly and Annotation of 11 Diverse Shrub Willow (Salix) Genomes Reveals Novel Gene Organization in Sex-Linked Regions.</title>
        <authorList>
            <person name="Hyden B."/>
            <person name="Feng K."/>
            <person name="Yates T.B."/>
            <person name="Jawdy S."/>
            <person name="Cereghino C."/>
            <person name="Smart L.B."/>
            <person name="Muchero W."/>
        </authorList>
    </citation>
    <scope>NUCLEOTIDE SEQUENCE [LARGE SCALE GENOMIC DNA]</scope>
    <source>
        <tissue evidence="1">Shoot tip</tissue>
    </source>
</reference>
<dbReference type="EMBL" id="JAPFFL010000019">
    <property type="protein sequence ID" value="KAJ6670914.1"/>
    <property type="molecule type" value="Genomic_DNA"/>
</dbReference>
<keyword evidence="2" id="KW-1185">Reference proteome</keyword>
<evidence type="ECO:0000313" key="1">
    <source>
        <dbReference type="EMBL" id="KAJ6670914.1"/>
    </source>
</evidence>
<sequence>MNSFAWRSDLNITSGLLVPETILLRCYSAKPYSLFSTMQQAKDVGKCCRAWDLPARAVPNVMVSMKPLQTIRRQNMRRALEKNANCWFFAVPREFFPFLGLDLMIDYKERKRGIVEKNLEQIIGKIK</sequence>
<accession>A0A9Q0NJC2</accession>
<reference evidence="1" key="1">
    <citation type="submission" date="2022-11" db="EMBL/GenBank/DDBJ databases">
        <authorList>
            <person name="Hyden B.L."/>
            <person name="Feng K."/>
            <person name="Yates T."/>
            <person name="Jawdy S."/>
            <person name="Smart L.B."/>
            <person name="Muchero W."/>
        </authorList>
    </citation>
    <scope>NUCLEOTIDE SEQUENCE</scope>
    <source>
        <tissue evidence="1">Shoot tip</tissue>
    </source>
</reference>
<name>A0A9Q0NJC2_SALVM</name>
<evidence type="ECO:0000313" key="2">
    <source>
        <dbReference type="Proteomes" id="UP001151529"/>
    </source>
</evidence>
<dbReference type="AlphaFoldDB" id="A0A9Q0NJC2"/>
<gene>
    <name evidence="1" type="ORF">OIU85_014745</name>
</gene>
<dbReference type="Proteomes" id="UP001151529">
    <property type="component" value="Chromosome 9"/>
</dbReference>
<comment type="caution">
    <text evidence="1">The sequence shown here is derived from an EMBL/GenBank/DDBJ whole genome shotgun (WGS) entry which is preliminary data.</text>
</comment>
<organism evidence="1 2">
    <name type="scientific">Salix viminalis</name>
    <name type="common">Common osier</name>
    <name type="synonym">Basket willow</name>
    <dbReference type="NCBI Taxonomy" id="40686"/>
    <lineage>
        <taxon>Eukaryota</taxon>
        <taxon>Viridiplantae</taxon>
        <taxon>Streptophyta</taxon>
        <taxon>Embryophyta</taxon>
        <taxon>Tracheophyta</taxon>
        <taxon>Spermatophyta</taxon>
        <taxon>Magnoliopsida</taxon>
        <taxon>eudicotyledons</taxon>
        <taxon>Gunneridae</taxon>
        <taxon>Pentapetalae</taxon>
        <taxon>rosids</taxon>
        <taxon>fabids</taxon>
        <taxon>Malpighiales</taxon>
        <taxon>Salicaceae</taxon>
        <taxon>Saliceae</taxon>
        <taxon>Salix</taxon>
    </lineage>
</organism>